<dbReference type="InterPro" id="IPR036179">
    <property type="entry name" value="Ig-like_dom_sf"/>
</dbReference>
<dbReference type="Pfam" id="PF13855">
    <property type="entry name" value="LRR_8"/>
    <property type="match status" value="1"/>
</dbReference>
<keyword evidence="3" id="KW-0677">Repeat</keyword>
<dbReference type="PANTHER" id="PTHR45842:SF25">
    <property type="entry name" value="CARBOXYPEPTIDASE N SUBUNIT 2-LIKE"/>
    <property type="match status" value="1"/>
</dbReference>
<evidence type="ECO:0000259" key="8">
    <source>
        <dbReference type="PROSITE" id="PS50835"/>
    </source>
</evidence>
<dbReference type="SMART" id="SM00013">
    <property type="entry name" value="LRRNT"/>
    <property type="match status" value="1"/>
</dbReference>
<feature type="transmembrane region" description="Helical" evidence="6">
    <location>
        <begin position="429"/>
        <end position="452"/>
    </location>
</feature>
<sequence>MFGTLQESVYALLLLLYVVTCPRVTATTCPAVCFCPSVSRVVYCPRKALPFIPAGIPTDTVQLTLNDNKFQNPVISRANFSNYRDLEQLYLTDCGIEYIEPDTFVDNKKLKWLDLGKNKLKRISDFTFRDLTLDHLFLNDNPGVEISTRAFGGLKTTGLYMQNNAMDKLSLEVIRPMNGTLKTLWIDGNKFDKFNPQWLFLFRTLSHLRIGDNPLHCNCEARWLHEFYTASSRIFENVLPPACRSPGQLRGQTFKDLHTDDFKCQLPVFKNVDVILEKNVGKLTCLASGDPVPTIYWMKPDGTAEVFIPKSEDITKDMEGVMYIRDPRAELKNRYQCVANNPAGNVTFSINVAWPADEVDVTKQYEQHDNPAIEKTDDKKVDEKDEKKIQDTKEGTAIEVFQSNSSKVVGTEIATVSAVVKDRFTTSDLIGAVVGTFVLTLLLCVIVFYVIVKYQRKPGTPVHHHHHHNGVHNGDIKRGPPSRHELDEVEHTMKMLDKRSYDIHV</sequence>
<dbReference type="InterPro" id="IPR001611">
    <property type="entry name" value="Leu-rich_rpt"/>
</dbReference>
<evidence type="ECO:0000256" key="7">
    <source>
        <dbReference type="SAM" id="SignalP"/>
    </source>
</evidence>
<evidence type="ECO:0000256" key="6">
    <source>
        <dbReference type="SAM" id="Phobius"/>
    </source>
</evidence>
<dbReference type="EMBL" id="JAIWYP010000008">
    <property type="protein sequence ID" value="KAH3789085.1"/>
    <property type="molecule type" value="Genomic_DNA"/>
</dbReference>
<dbReference type="InterPro" id="IPR032675">
    <property type="entry name" value="LRR_dom_sf"/>
</dbReference>
<reference evidence="9" key="1">
    <citation type="journal article" date="2019" name="bioRxiv">
        <title>The Genome of the Zebra Mussel, Dreissena polymorpha: A Resource for Invasive Species Research.</title>
        <authorList>
            <person name="McCartney M.A."/>
            <person name="Auch B."/>
            <person name="Kono T."/>
            <person name="Mallez S."/>
            <person name="Zhang Y."/>
            <person name="Obille A."/>
            <person name="Becker A."/>
            <person name="Abrahante J.E."/>
            <person name="Garbe J."/>
            <person name="Badalamenti J.P."/>
            <person name="Herman A."/>
            <person name="Mangelson H."/>
            <person name="Liachko I."/>
            <person name="Sullivan S."/>
            <person name="Sone E.D."/>
            <person name="Koren S."/>
            <person name="Silverstein K.A.T."/>
            <person name="Beckman K.B."/>
            <person name="Gohl D.M."/>
        </authorList>
    </citation>
    <scope>NUCLEOTIDE SEQUENCE</scope>
    <source>
        <strain evidence="9">Duluth1</strain>
        <tissue evidence="9">Whole animal</tissue>
    </source>
</reference>
<keyword evidence="6" id="KW-0472">Membrane</keyword>
<evidence type="ECO:0000256" key="4">
    <source>
        <dbReference type="ARBA" id="ARBA00023157"/>
    </source>
</evidence>
<protein>
    <recommendedName>
        <fullName evidence="8">Ig-like domain-containing protein</fullName>
    </recommendedName>
</protein>
<evidence type="ECO:0000313" key="10">
    <source>
        <dbReference type="Proteomes" id="UP000828390"/>
    </source>
</evidence>
<keyword evidence="1" id="KW-0433">Leucine-rich repeat</keyword>
<evidence type="ECO:0000256" key="5">
    <source>
        <dbReference type="SAM" id="MobiDB-lite"/>
    </source>
</evidence>
<dbReference type="PROSITE" id="PS51450">
    <property type="entry name" value="LRR"/>
    <property type="match status" value="1"/>
</dbReference>
<comment type="caution">
    <text evidence="9">The sequence shown here is derived from an EMBL/GenBank/DDBJ whole genome shotgun (WGS) entry which is preliminary data.</text>
</comment>
<gene>
    <name evidence="9" type="ORF">DPMN_167254</name>
</gene>
<reference evidence="9" key="2">
    <citation type="submission" date="2020-11" db="EMBL/GenBank/DDBJ databases">
        <authorList>
            <person name="McCartney M.A."/>
            <person name="Auch B."/>
            <person name="Kono T."/>
            <person name="Mallez S."/>
            <person name="Becker A."/>
            <person name="Gohl D.M."/>
            <person name="Silverstein K.A.T."/>
            <person name="Koren S."/>
            <person name="Bechman K.B."/>
            <person name="Herman A."/>
            <person name="Abrahante J.E."/>
            <person name="Garbe J."/>
        </authorList>
    </citation>
    <scope>NUCLEOTIDE SEQUENCE</scope>
    <source>
        <strain evidence="9">Duluth1</strain>
        <tissue evidence="9">Whole animal</tissue>
    </source>
</reference>
<feature type="domain" description="Ig-like" evidence="8">
    <location>
        <begin position="267"/>
        <end position="353"/>
    </location>
</feature>
<keyword evidence="4" id="KW-1015">Disulfide bond</keyword>
<dbReference type="Pfam" id="PF13927">
    <property type="entry name" value="Ig_3"/>
    <property type="match status" value="1"/>
</dbReference>
<proteinExistence type="predicted"/>
<keyword evidence="6" id="KW-0812">Transmembrane</keyword>
<dbReference type="AlphaFoldDB" id="A0A9D4EYG1"/>
<dbReference type="SUPFAM" id="SSF52058">
    <property type="entry name" value="L domain-like"/>
    <property type="match status" value="1"/>
</dbReference>
<dbReference type="Gene3D" id="2.60.40.10">
    <property type="entry name" value="Immunoglobulins"/>
    <property type="match status" value="1"/>
</dbReference>
<evidence type="ECO:0000256" key="2">
    <source>
        <dbReference type="ARBA" id="ARBA00022729"/>
    </source>
</evidence>
<dbReference type="InterPro" id="IPR050467">
    <property type="entry name" value="LRFN"/>
</dbReference>
<dbReference type="Gene3D" id="3.80.10.10">
    <property type="entry name" value="Ribonuclease Inhibitor"/>
    <property type="match status" value="2"/>
</dbReference>
<dbReference type="SUPFAM" id="SSF48726">
    <property type="entry name" value="Immunoglobulin"/>
    <property type="match status" value="1"/>
</dbReference>
<evidence type="ECO:0000256" key="1">
    <source>
        <dbReference type="ARBA" id="ARBA00022614"/>
    </source>
</evidence>
<keyword evidence="10" id="KW-1185">Reference proteome</keyword>
<feature type="region of interest" description="Disordered" evidence="5">
    <location>
        <begin position="459"/>
        <end position="480"/>
    </location>
</feature>
<dbReference type="SMART" id="SM00082">
    <property type="entry name" value="LRRCT"/>
    <property type="match status" value="1"/>
</dbReference>
<evidence type="ECO:0000256" key="3">
    <source>
        <dbReference type="ARBA" id="ARBA00022737"/>
    </source>
</evidence>
<dbReference type="PANTHER" id="PTHR45842">
    <property type="entry name" value="SYNAPTIC ADHESION-LIKE MOLECULE SALM"/>
    <property type="match status" value="1"/>
</dbReference>
<evidence type="ECO:0000313" key="9">
    <source>
        <dbReference type="EMBL" id="KAH3789085.1"/>
    </source>
</evidence>
<dbReference type="PROSITE" id="PS50835">
    <property type="entry name" value="IG_LIKE"/>
    <property type="match status" value="1"/>
</dbReference>
<keyword evidence="2 7" id="KW-0732">Signal</keyword>
<keyword evidence="6" id="KW-1133">Transmembrane helix</keyword>
<dbReference type="OrthoDB" id="1394818at2759"/>
<dbReference type="InterPro" id="IPR013783">
    <property type="entry name" value="Ig-like_fold"/>
</dbReference>
<dbReference type="Proteomes" id="UP000828390">
    <property type="component" value="Unassembled WGS sequence"/>
</dbReference>
<feature type="chain" id="PRO_5039017731" description="Ig-like domain-containing protein" evidence="7">
    <location>
        <begin position="27"/>
        <end position="505"/>
    </location>
</feature>
<feature type="signal peptide" evidence="7">
    <location>
        <begin position="1"/>
        <end position="26"/>
    </location>
</feature>
<dbReference type="InterPro" id="IPR000372">
    <property type="entry name" value="LRRNT"/>
</dbReference>
<accession>A0A9D4EYG1</accession>
<dbReference type="InterPro" id="IPR007110">
    <property type="entry name" value="Ig-like_dom"/>
</dbReference>
<organism evidence="9 10">
    <name type="scientific">Dreissena polymorpha</name>
    <name type="common">Zebra mussel</name>
    <name type="synonym">Mytilus polymorpha</name>
    <dbReference type="NCBI Taxonomy" id="45954"/>
    <lineage>
        <taxon>Eukaryota</taxon>
        <taxon>Metazoa</taxon>
        <taxon>Spiralia</taxon>
        <taxon>Lophotrochozoa</taxon>
        <taxon>Mollusca</taxon>
        <taxon>Bivalvia</taxon>
        <taxon>Autobranchia</taxon>
        <taxon>Heteroconchia</taxon>
        <taxon>Euheterodonta</taxon>
        <taxon>Imparidentia</taxon>
        <taxon>Neoheterodontei</taxon>
        <taxon>Myida</taxon>
        <taxon>Dreissenoidea</taxon>
        <taxon>Dreissenidae</taxon>
        <taxon>Dreissena</taxon>
    </lineage>
</organism>
<dbReference type="InterPro" id="IPR000483">
    <property type="entry name" value="Cys-rich_flank_reg_C"/>
</dbReference>
<name>A0A9D4EYG1_DREPO</name>